<accession>A0A074YZL0</accession>
<organism evidence="1 2">
    <name type="scientific">Opisthorchis viverrini</name>
    <name type="common">Southeast Asian liver fluke</name>
    <dbReference type="NCBI Taxonomy" id="6198"/>
    <lineage>
        <taxon>Eukaryota</taxon>
        <taxon>Metazoa</taxon>
        <taxon>Spiralia</taxon>
        <taxon>Lophotrochozoa</taxon>
        <taxon>Platyhelminthes</taxon>
        <taxon>Trematoda</taxon>
        <taxon>Digenea</taxon>
        <taxon>Opisthorchiida</taxon>
        <taxon>Opisthorchiata</taxon>
        <taxon>Opisthorchiidae</taxon>
        <taxon>Opisthorchis</taxon>
    </lineage>
</organism>
<dbReference type="AlphaFoldDB" id="A0A074YZL0"/>
<proteinExistence type="predicted"/>
<dbReference type="CTD" id="20325363"/>
<gene>
    <name evidence="1" type="ORF">T265_11195</name>
</gene>
<keyword evidence="2" id="KW-1185">Reference proteome</keyword>
<evidence type="ECO:0000313" key="2">
    <source>
        <dbReference type="Proteomes" id="UP000054324"/>
    </source>
</evidence>
<dbReference type="GeneID" id="20325363"/>
<dbReference type="RefSeq" id="XP_009176054.1">
    <property type="nucleotide sequence ID" value="XM_009177790.1"/>
</dbReference>
<dbReference type="Proteomes" id="UP000054324">
    <property type="component" value="Unassembled WGS sequence"/>
</dbReference>
<name>A0A074YZL0_OPIVI</name>
<sequence>MWFNRHWELAAGHKIADGAGTITSTDSCNDMFKCPQPVKDFNKEYIPRMNRLTHGFKAVYISIKETPHEFAESSSIAHDGFSVLGLISRSSFALVCTPDPPAISVNMYSCSDTEIQKRRACVGRENNGLYSDFCRAVHTRDSLLQSAELIAKLREPSATYHFPLEFDQRTTTKEDKYFAYFICAGARIHQIALSPSEILALSDKESEHFHEEISTILEINHRAQTNENHKMEQKTNYACSDTESLHLEQQNQWSTRAV</sequence>
<evidence type="ECO:0000313" key="1">
    <source>
        <dbReference type="EMBL" id="KER20196.1"/>
    </source>
</evidence>
<dbReference type="EMBL" id="KL597080">
    <property type="protein sequence ID" value="KER20196.1"/>
    <property type="molecule type" value="Genomic_DNA"/>
</dbReference>
<dbReference type="KEGG" id="ovi:T265_11195"/>
<reference evidence="1 2" key="1">
    <citation type="submission" date="2013-11" db="EMBL/GenBank/DDBJ databases">
        <title>Opisthorchis viverrini - life in the bile duct.</title>
        <authorList>
            <person name="Young N.D."/>
            <person name="Nagarajan N."/>
            <person name="Lin S.J."/>
            <person name="Korhonen P.K."/>
            <person name="Jex A.R."/>
            <person name="Hall R.S."/>
            <person name="Safavi-Hemami H."/>
            <person name="Kaewkong W."/>
            <person name="Bertrand D."/>
            <person name="Gao S."/>
            <person name="Seet Q."/>
            <person name="Wongkham S."/>
            <person name="Teh B.T."/>
            <person name="Wongkham C."/>
            <person name="Intapan P.M."/>
            <person name="Maleewong W."/>
            <person name="Yang X."/>
            <person name="Hu M."/>
            <person name="Wang Z."/>
            <person name="Hofmann A."/>
            <person name="Sternberg P.W."/>
            <person name="Tan P."/>
            <person name="Wang J."/>
            <person name="Gasser R.B."/>
        </authorList>
    </citation>
    <scope>NUCLEOTIDE SEQUENCE [LARGE SCALE GENOMIC DNA]</scope>
</reference>
<protein>
    <submittedName>
        <fullName evidence="1">Uncharacterized protein</fullName>
    </submittedName>
</protein>